<evidence type="ECO:0000313" key="4">
    <source>
        <dbReference type="Proteomes" id="UP000887574"/>
    </source>
</evidence>
<dbReference type="GO" id="GO:0003677">
    <property type="term" value="F:DNA binding"/>
    <property type="evidence" value="ECO:0007669"/>
    <property type="project" value="UniProtKB-KW"/>
</dbReference>
<dbReference type="AlphaFoldDB" id="A0A915CZ58"/>
<accession>A0A915CZ58</accession>
<evidence type="ECO:0000259" key="3">
    <source>
        <dbReference type="Pfam" id="PF03221"/>
    </source>
</evidence>
<dbReference type="Proteomes" id="UP000887574">
    <property type="component" value="Unplaced"/>
</dbReference>
<dbReference type="WBParaSite" id="jg13828">
    <property type="protein sequence ID" value="jg13828"/>
    <property type="gene ID" value="jg13828"/>
</dbReference>
<dbReference type="InterPro" id="IPR006600">
    <property type="entry name" value="HTH_CenpB_DNA-bd_dom"/>
</dbReference>
<evidence type="ECO:0000256" key="2">
    <source>
        <dbReference type="SAM" id="MobiDB-lite"/>
    </source>
</evidence>
<feature type="domain" description="HTH CENPB-type" evidence="3">
    <location>
        <begin position="28"/>
        <end position="66"/>
    </location>
</feature>
<feature type="region of interest" description="Disordered" evidence="2">
    <location>
        <begin position="1"/>
        <end position="25"/>
    </location>
</feature>
<evidence type="ECO:0000256" key="1">
    <source>
        <dbReference type="ARBA" id="ARBA00023125"/>
    </source>
</evidence>
<name>A0A915CZ58_9BILA</name>
<evidence type="ECO:0000313" key="5">
    <source>
        <dbReference type="WBParaSite" id="jg13828"/>
    </source>
</evidence>
<dbReference type="Pfam" id="PF03221">
    <property type="entry name" value="HTH_Tnp_Tc5"/>
    <property type="match status" value="1"/>
</dbReference>
<protein>
    <recommendedName>
        <fullName evidence="3">HTH CENPB-type domain-containing protein</fullName>
    </recommendedName>
</protein>
<proteinExistence type="predicted"/>
<keyword evidence="1" id="KW-0238">DNA-binding</keyword>
<keyword evidence="4" id="KW-1185">Reference proteome</keyword>
<organism evidence="4 5">
    <name type="scientific">Ditylenchus dipsaci</name>
    <dbReference type="NCBI Taxonomy" id="166011"/>
    <lineage>
        <taxon>Eukaryota</taxon>
        <taxon>Metazoa</taxon>
        <taxon>Ecdysozoa</taxon>
        <taxon>Nematoda</taxon>
        <taxon>Chromadorea</taxon>
        <taxon>Rhabditida</taxon>
        <taxon>Tylenchina</taxon>
        <taxon>Tylenchomorpha</taxon>
        <taxon>Sphaerularioidea</taxon>
        <taxon>Anguinidae</taxon>
        <taxon>Anguininae</taxon>
        <taxon>Ditylenchus</taxon>
    </lineage>
</organism>
<reference evidence="5" key="1">
    <citation type="submission" date="2022-11" db="UniProtKB">
        <authorList>
            <consortium name="WormBaseParasite"/>
        </authorList>
    </citation>
    <scope>IDENTIFICATION</scope>
</reference>
<sequence>MRVNTLESATDDKNKKKHPGGGRPLKFKDFDTQLAAWVRGRRSKKLKISRRTIQMKAQQMWITPKFPLNPSELSVVGPWTTLLWPRHSNRPNAVKIYDQNPEDNMQIEIQLPSNCKPGYFSVNLNRRFCPYRMMEVKSLQACCQGGEPRFQLEDMQRMAILNKDQLAIELNGLS</sequence>